<dbReference type="GO" id="GO:0005829">
    <property type="term" value="C:cytosol"/>
    <property type="evidence" value="ECO:0007669"/>
    <property type="project" value="TreeGrafter"/>
</dbReference>
<protein>
    <submittedName>
        <fullName evidence="4">Lactonase family protein</fullName>
    </submittedName>
</protein>
<dbReference type="PANTHER" id="PTHR30344:SF1">
    <property type="entry name" value="6-PHOSPHOGLUCONOLACTONASE"/>
    <property type="match status" value="1"/>
</dbReference>
<comment type="similarity">
    <text evidence="1">Belongs to the cycloisomerase 2 family.</text>
</comment>
<name>A0A2U8Q2Q4_9BRAD</name>
<reference evidence="4 5" key="1">
    <citation type="journal article" date="2017" name="Syst. Appl. Microbiol.">
        <title>Soybeans inoculated with root zone soils of Canadian native legumes harbour diverse and novel Bradyrhizobium spp. that possess agricultural potential.</title>
        <authorList>
            <person name="Bromfield E.S.P."/>
            <person name="Cloutier S."/>
            <person name="Tambong J.T."/>
            <person name="Tran Thi T.V."/>
        </authorList>
    </citation>
    <scope>NUCLEOTIDE SEQUENCE [LARGE SCALE GENOMIC DNA]</scope>
    <source>
        <strain evidence="4 5">39S1MB</strain>
    </source>
</reference>
<dbReference type="GO" id="GO:0017057">
    <property type="term" value="F:6-phosphogluconolactonase activity"/>
    <property type="evidence" value="ECO:0007669"/>
    <property type="project" value="TreeGrafter"/>
</dbReference>
<reference evidence="4 5" key="2">
    <citation type="journal article" date="2019" name="Int. J. Syst. Evol. Microbiol.">
        <title>Description and complete genome sequence of Bradyrhizobium amphicarpaeae sp. nov., harbouring photosystem and nitrogen-fixation genes.</title>
        <authorList>
            <person name="Bromfield E.S.P."/>
            <person name="Cloutier S."/>
            <person name="Nguyen H.D.T."/>
        </authorList>
    </citation>
    <scope>NUCLEOTIDE SEQUENCE [LARGE SCALE GENOMIC DNA]</scope>
    <source>
        <strain evidence="4 5">39S1MB</strain>
    </source>
</reference>
<keyword evidence="2" id="KW-0313">Glucose metabolism</keyword>
<dbReference type="Gene3D" id="2.130.10.10">
    <property type="entry name" value="YVTN repeat-like/Quinoprotein amine dehydrogenase"/>
    <property type="match status" value="1"/>
</dbReference>
<evidence type="ECO:0000256" key="1">
    <source>
        <dbReference type="ARBA" id="ARBA00005564"/>
    </source>
</evidence>
<accession>A0A2U8Q2Q4</accession>
<evidence type="ECO:0000256" key="2">
    <source>
        <dbReference type="ARBA" id="ARBA00022526"/>
    </source>
</evidence>
<sequence>MRRRAARYPLEQNDKAATRPARRSTMLRPARRIASQARRAAIATTLAFLALVSGVRAGMAETFAYVGNADSNDISVFKMDDRGEMTPVQTAAFKGVDKPGSSTPLAITPDHRVLIAGVRSQPYLAVSFAIDPRTGRLSPVGNGPLPDSMANIAIDRSGKFLFSASYGGNKVALNPLSADGVAGEPKQVIPTGLNAHAFLPSPDNRFAFATNLGSDQVLAFAFDATTGTLTPSDPPAHKVPEKSGPRHFVFHPNGKFVYLVHELNGDVAAFSYEARSGAWDEIQRTTALPEGFTGKEPDKKAWAADIHITPDGRFLYASERTTNTLTAYKVDAASGRLTTIGSVPTEKQPRGFQIDPTGRYLAAVGELSDSMTVYAIDPSSGALAKLKSYPTGKKPNWVEFLNLP</sequence>
<feature type="region of interest" description="Disordered" evidence="3">
    <location>
        <begin position="1"/>
        <end position="24"/>
    </location>
</feature>
<gene>
    <name evidence="4" type="ORF">CIT40_00520</name>
</gene>
<dbReference type="Proteomes" id="UP000215884">
    <property type="component" value="Chromosome"/>
</dbReference>
<evidence type="ECO:0000313" key="4">
    <source>
        <dbReference type="EMBL" id="AWM04426.1"/>
    </source>
</evidence>
<dbReference type="PANTHER" id="PTHR30344">
    <property type="entry name" value="6-PHOSPHOGLUCONOLACTONASE-RELATED"/>
    <property type="match status" value="1"/>
</dbReference>
<dbReference type="AlphaFoldDB" id="A0A2U8Q2Q4"/>
<dbReference type="InterPro" id="IPR019405">
    <property type="entry name" value="Lactonase_7-beta_prop"/>
</dbReference>
<keyword evidence="5" id="KW-1185">Reference proteome</keyword>
<dbReference type="InterPro" id="IPR050282">
    <property type="entry name" value="Cycloisomerase_2"/>
</dbReference>
<evidence type="ECO:0000313" key="5">
    <source>
        <dbReference type="Proteomes" id="UP000215884"/>
    </source>
</evidence>
<dbReference type="InterPro" id="IPR011045">
    <property type="entry name" value="N2O_reductase_N"/>
</dbReference>
<proteinExistence type="inferred from homology"/>
<organism evidence="4 5">
    <name type="scientific">Bradyrhizobium amphicarpaeae</name>
    <dbReference type="NCBI Taxonomy" id="1404768"/>
    <lineage>
        <taxon>Bacteria</taxon>
        <taxon>Pseudomonadati</taxon>
        <taxon>Pseudomonadota</taxon>
        <taxon>Alphaproteobacteria</taxon>
        <taxon>Hyphomicrobiales</taxon>
        <taxon>Nitrobacteraceae</taxon>
        <taxon>Bradyrhizobium</taxon>
    </lineage>
</organism>
<dbReference type="OrthoDB" id="9790815at2"/>
<dbReference type="InterPro" id="IPR015943">
    <property type="entry name" value="WD40/YVTN_repeat-like_dom_sf"/>
</dbReference>
<dbReference type="GO" id="GO:0006006">
    <property type="term" value="P:glucose metabolic process"/>
    <property type="evidence" value="ECO:0007669"/>
    <property type="project" value="UniProtKB-KW"/>
</dbReference>
<dbReference type="Pfam" id="PF10282">
    <property type="entry name" value="Lactonase"/>
    <property type="match status" value="1"/>
</dbReference>
<dbReference type="KEGG" id="brq:CIT40_00520"/>
<dbReference type="EMBL" id="CP029426">
    <property type="protein sequence ID" value="AWM04426.1"/>
    <property type="molecule type" value="Genomic_DNA"/>
</dbReference>
<dbReference type="SUPFAM" id="SSF50974">
    <property type="entry name" value="Nitrous oxide reductase, N-terminal domain"/>
    <property type="match status" value="1"/>
</dbReference>
<evidence type="ECO:0000256" key="3">
    <source>
        <dbReference type="SAM" id="MobiDB-lite"/>
    </source>
</evidence>
<keyword evidence="2" id="KW-0119">Carbohydrate metabolism</keyword>